<name>A0A8E0RX21_9TREM</name>
<dbReference type="Proteomes" id="UP000728185">
    <property type="component" value="Unassembled WGS sequence"/>
</dbReference>
<dbReference type="AlphaFoldDB" id="A0A8E0RX21"/>
<organism evidence="2 3">
    <name type="scientific">Fasciolopsis buskii</name>
    <dbReference type="NCBI Taxonomy" id="27845"/>
    <lineage>
        <taxon>Eukaryota</taxon>
        <taxon>Metazoa</taxon>
        <taxon>Spiralia</taxon>
        <taxon>Lophotrochozoa</taxon>
        <taxon>Platyhelminthes</taxon>
        <taxon>Trematoda</taxon>
        <taxon>Digenea</taxon>
        <taxon>Plagiorchiida</taxon>
        <taxon>Echinostomata</taxon>
        <taxon>Echinostomatoidea</taxon>
        <taxon>Fasciolidae</taxon>
        <taxon>Fasciolopsis</taxon>
    </lineage>
</organism>
<dbReference type="OrthoDB" id="10450915at2759"/>
<reference evidence="2" key="1">
    <citation type="submission" date="2019-05" db="EMBL/GenBank/DDBJ databases">
        <title>Annotation for the trematode Fasciolopsis buski.</title>
        <authorList>
            <person name="Choi Y.-J."/>
        </authorList>
    </citation>
    <scope>NUCLEOTIDE SEQUENCE</scope>
    <source>
        <strain evidence="2">HT</strain>
        <tissue evidence="2">Whole worm</tissue>
    </source>
</reference>
<evidence type="ECO:0000256" key="1">
    <source>
        <dbReference type="SAM" id="MobiDB-lite"/>
    </source>
</evidence>
<protein>
    <submittedName>
        <fullName evidence="2">Uncharacterized protein</fullName>
    </submittedName>
</protein>
<feature type="region of interest" description="Disordered" evidence="1">
    <location>
        <begin position="1"/>
        <end position="46"/>
    </location>
</feature>
<feature type="compositionally biased region" description="Polar residues" evidence="1">
    <location>
        <begin position="1"/>
        <end position="21"/>
    </location>
</feature>
<evidence type="ECO:0000313" key="2">
    <source>
        <dbReference type="EMBL" id="KAA0191645.1"/>
    </source>
</evidence>
<comment type="caution">
    <text evidence="2">The sequence shown here is derived from an EMBL/GenBank/DDBJ whole genome shotgun (WGS) entry which is preliminary data.</text>
</comment>
<accession>A0A8E0RX21</accession>
<gene>
    <name evidence="2" type="ORF">FBUS_06566</name>
</gene>
<feature type="compositionally biased region" description="Basic residues" evidence="1">
    <location>
        <begin position="27"/>
        <end position="38"/>
    </location>
</feature>
<keyword evidence="3" id="KW-1185">Reference proteome</keyword>
<sequence>MTNVFDDNLSKTGDSESSWSLHDSGKPRKNVRRKKRFPKASSTPFSDCQSNSCSINSTQYHSTLDDTLIQDSAFIKRLQQFEKLKQSWVNNCKSSNRSFVRLATVILHCTQGKIPSDIEMSEYPAVALLLLRQGQKDQGTKLCQGYALEHSFTEVQNSLNKMKESMDQIDVWRTRLDALCKLLQNRPLMMSQDKSTVELRAKLVFWPAVLCEVGGLLSQMDRDLQTRTAFLSQAATECTTAEEAHRHSLAWNHLGTLVRWDTMDGIIGQLLDAIH</sequence>
<dbReference type="EMBL" id="LUCM01006199">
    <property type="protein sequence ID" value="KAA0191645.1"/>
    <property type="molecule type" value="Genomic_DNA"/>
</dbReference>
<proteinExistence type="predicted"/>
<evidence type="ECO:0000313" key="3">
    <source>
        <dbReference type="Proteomes" id="UP000728185"/>
    </source>
</evidence>